<dbReference type="Gene3D" id="3.30.300.30">
    <property type="match status" value="1"/>
</dbReference>
<dbReference type="PROSITE" id="PS00455">
    <property type="entry name" value="AMP_BINDING"/>
    <property type="match status" value="1"/>
</dbReference>
<name>A0A2S8I4A0_RHOOP</name>
<organism evidence="6 7">
    <name type="scientific">Rhodococcus opacus</name>
    <name type="common">Nocardia opaca</name>
    <dbReference type="NCBI Taxonomy" id="37919"/>
    <lineage>
        <taxon>Bacteria</taxon>
        <taxon>Bacillati</taxon>
        <taxon>Actinomycetota</taxon>
        <taxon>Actinomycetes</taxon>
        <taxon>Mycobacteriales</taxon>
        <taxon>Nocardiaceae</taxon>
        <taxon>Rhodococcus</taxon>
    </lineage>
</organism>
<dbReference type="SMART" id="SM01294">
    <property type="entry name" value="PKS_PP_betabranch"/>
    <property type="match status" value="1"/>
</dbReference>
<evidence type="ECO:0000256" key="3">
    <source>
        <dbReference type="ARBA" id="ARBA00022553"/>
    </source>
</evidence>
<dbReference type="PROSITE" id="PS00012">
    <property type="entry name" value="PHOSPHOPANTETHEINE"/>
    <property type="match status" value="1"/>
</dbReference>
<evidence type="ECO:0000256" key="4">
    <source>
        <dbReference type="SAM" id="MobiDB-lite"/>
    </source>
</evidence>
<feature type="region of interest" description="Disordered" evidence="4">
    <location>
        <begin position="693"/>
        <end position="712"/>
    </location>
</feature>
<dbReference type="SMART" id="SM00823">
    <property type="entry name" value="PKS_PP"/>
    <property type="match status" value="1"/>
</dbReference>
<dbReference type="SUPFAM" id="SSF52777">
    <property type="entry name" value="CoA-dependent acyltransferases"/>
    <property type="match status" value="2"/>
</dbReference>
<dbReference type="PROSITE" id="PS50075">
    <property type="entry name" value="CARRIER"/>
    <property type="match status" value="1"/>
</dbReference>
<dbReference type="GO" id="GO:0005737">
    <property type="term" value="C:cytoplasm"/>
    <property type="evidence" value="ECO:0007669"/>
    <property type="project" value="TreeGrafter"/>
</dbReference>
<dbReference type="AlphaFoldDB" id="A0A2S8I4A0"/>
<feature type="region of interest" description="Disordered" evidence="4">
    <location>
        <begin position="1"/>
        <end position="20"/>
    </location>
</feature>
<dbReference type="RefSeq" id="WP_133169473.1">
    <property type="nucleotide sequence ID" value="NZ_PUIO01000146.1"/>
</dbReference>
<dbReference type="GO" id="GO:0031177">
    <property type="term" value="F:phosphopantetheine binding"/>
    <property type="evidence" value="ECO:0007669"/>
    <property type="project" value="InterPro"/>
</dbReference>
<dbReference type="GO" id="GO:0044550">
    <property type="term" value="P:secondary metabolite biosynthetic process"/>
    <property type="evidence" value="ECO:0007669"/>
    <property type="project" value="TreeGrafter"/>
</dbReference>
<evidence type="ECO:0000313" key="6">
    <source>
        <dbReference type="EMBL" id="PQP09620.1"/>
    </source>
</evidence>
<dbReference type="Proteomes" id="UP000239290">
    <property type="component" value="Unassembled WGS sequence"/>
</dbReference>
<dbReference type="PANTHER" id="PTHR45527">
    <property type="entry name" value="NONRIBOSOMAL PEPTIDE SYNTHETASE"/>
    <property type="match status" value="1"/>
</dbReference>
<dbReference type="InterPro" id="IPR020806">
    <property type="entry name" value="PKS_PP-bd"/>
</dbReference>
<dbReference type="Pfam" id="PF00550">
    <property type="entry name" value="PP-binding"/>
    <property type="match status" value="1"/>
</dbReference>
<comment type="caution">
    <text evidence="6">The sequence shown here is derived from an EMBL/GenBank/DDBJ whole genome shotgun (WGS) entry which is preliminary data.</text>
</comment>
<dbReference type="Pfam" id="PF13193">
    <property type="entry name" value="AMP-binding_C"/>
    <property type="match status" value="1"/>
</dbReference>
<dbReference type="Gene3D" id="2.30.38.10">
    <property type="entry name" value="Luciferase, Domain 3"/>
    <property type="match status" value="1"/>
</dbReference>
<evidence type="ECO:0000256" key="1">
    <source>
        <dbReference type="ARBA" id="ARBA00001957"/>
    </source>
</evidence>
<dbReference type="EMBL" id="PUIO01000146">
    <property type="protein sequence ID" value="PQP09620.1"/>
    <property type="molecule type" value="Genomic_DNA"/>
</dbReference>
<dbReference type="PANTHER" id="PTHR45527:SF1">
    <property type="entry name" value="FATTY ACID SYNTHASE"/>
    <property type="match status" value="1"/>
</dbReference>
<gene>
    <name evidence="6" type="ORF">C5613_44120</name>
</gene>
<dbReference type="GO" id="GO:0043041">
    <property type="term" value="P:amino acid activation for nonribosomal peptide biosynthetic process"/>
    <property type="evidence" value="ECO:0007669"/>
    <property type="project" value="TreeGrafter"/>
</dbReference>
<feature type="non-terminal residue" evidence="6">
    <location>
        <position position="752"/>
    </location>
</feature>
<reference evidence="7" key="1">
    <citation type="submission" date="2018-02" db="EMBL/GenBank/DDBJ databases">
        <title>Draft genome sequencing of Rhodococcus opacus KU647198.</title>
        <authorList>
            <person name="Zheng B.-X."/>
        </authorList>
    </citation>
    <scope>NUCLEOTIDE SEQUENCE [LARGE SCALE GENOMIC DNA]</scope>
    <source>
        <strain evidence="7">04-OD7</strain>
    </source>
</reference>
<dbReference type="InterPro" id="IPR036736">
    <property type="entry name" value="ACP-like_sf"/>
</dbReference>
<dbReference type="NCBIfam" id="TIGR01733">
    <property type="entry name" value="AA-adenyl-dom"/>
    <property type="match status" value="1"/>
</dbReference>
<dbReference type="InterPro" id="IPR010071">
    <property type="entry name" value="AA_adenyl_dom"/>
</dbReference>
<dbReference type="InterPro" id="IPR045851">
    <property type="entry name" value="AMP-bd_C_sf"/>
</dbReference>
<dbReference type="InterPro" id="IPR023213">
    <property type="entry name" value="CAT-like_dom_sf"/>
</dbReference>
<evidence type="ECO:0000256" key="2">
    <source>
        <dbReference type="ARBA" id="ARBA00022450"/>
    </source>
</evidence>
<dbReference type="SUPFAM" id="SSF47336">
    <property type="entry name" value="ACP-like"/>
    <property type="match status" value="1"/>
</dbReference>
<comment type="cofactor">
    <cofactor evidence="1">
        <name>pantetheine 4'-phosphate</name>
        <dbReference type="ChEBI" id="CHEBI:47942"/>
    </cofactor>
</comment>
<dbReference type="InterPro" id="IPR020845">
    <property type="entry name" value="AMP-binding_CS"/>
</dbReference>
<dbReference type="SUPFAM" id="SSF56801">
    <property type="entry name" value="Acetyl-CoA synthetase-like"/>
    <property type="match status" value="1"/>
</dbReference>
<evidence type="ECO:0000313" key="7">
    <source>
        <dbReference type="Proteomes" id="UP000239290"/>
    </source>
</evidence>
<proteinExistence type="predicted"/>
<keyword evidence="3" id="KW-0597">Phosphoprotein</keyword>
<dbReference type="InterPro" id="IPR000873">
    <property type="entry name" value="AMP-dep_synth/lig_dom"/>
</dbReference>
<keyword evidence="2" id="KW-0596">Phosphopantetheine</keyword>
<dbReference type="Gene3D" id="3.40.50.980">
    <property type="match status" value="2"/>
</dbReference>
<dbReference type="InterPro" id="IPR006162">
    <property type="entry name" value="Ppantetheine_attach_site"/>
</dbReference>
<dbReference type="Gene3D" id="3.30.559.10">
    <property type="entry name" value="Chloramphenicol acetyltransferase-like domain"/>
    <property type="match status" value="2"/>
</dbReference>
<dbReference type="Pfam" id="PF00501">
    <property type="entry name" value="AMP-binding"/>
    <property type="match status" value="1"/>
</dbReference>
<dbReference type="InterPro" id="IPR009081">
    <property type="entry name" value="PP-bd_ACP"/>
</dbReference>
<protein>
    <submittedName>
        <fullName evidence="6">Non-ribosomal peptide synthetase</fullName>
    </submittedName>
</protein>
<feature type="non-terminal residue" evidence="6">
    <location>
        <position position="1"/>
    </location>
</feature>
<sequence>PHATTFDTITVHENYPHHTTTPPTDLTITTTSATDATHYPLALAATTDTTLHLRGIFQLSAFDADSVDAILGQLARVLVAMGSDASLPIARLNLLDAAEQRAVVPARGEAAEEPRTLGAILADAAERSPDAVAVDDGARLLTYAELEARALLLADRLVESGVGLESVVAIAIPRSLESVVAVWAVAGTGAAFVPVDPTYPQIRIQHMVTDSGVLVGLTTSSRRDALPDTVTWIDIEGTGAGRLPHARGSEARPAPTIRPDNAAYLIYTSGSTGVPKGVVVGHRGLNSLATTLRERTGVTAASRVAHFASPSFDASVLEYLLTWSAGATAVIVPTTIYGGEELRRHLADSRVTHAFLTPTTLTSLAPGGLDDLECVVTGGEKCTPEVIRRWSPHCRLINAYGPTESTVAADISDDPAADGANVIGGPIRGVTEVVLDARMQPVPIRARGELYIAGDAIARGYNGKPALTATRFVADPFGPPGGRMYRSGDVVRWNTAREGSAVLEYLGRSDSQVKVRGYRIEPGEIDAVLSGHPAVTFSATLPSTGGPDTTDQDATLVSYVTTTGAAGPRELRDYLASRLPAQLVPSAVVEIDVVPRTPSGKLDRDALRALRSTPLPAQVSAATPLEQTVAETLAAALDLSSLGVDDDFFAAGGDSLTATRAVARVNTTLHTDLAVRSLFEASTPRALARLLLDDTGSEPRPPLTAAAEEPEYAPLSPAQQRIWFLNQYDTTTPTYNIPLTLHLTGHLDTTAL</sequence>
<accession>A0A2S8I4A0</accession>
<feature type="domain" description="Carrier" evidence="5">
    <location>
        <begin position="620"/>
        <end position="695"/>
    </location>
</feature>
<evidence type="ECO:0000259" key="5">
    <source>
        <dbReference type="PROSITE" id="PS50075"/>
    </source>
</evidence>
<dbReference type="Gene3D" id="3.30.559.30">
    <property type="entry name" value="Nonribosomal peptide synthetase, condensation domain"/>
    <property type="match status" value="1"/>
</dbReference>
<dbReference type="Gene3D" id="1.10.1200.10">
    <property type="entry name" value="ACP-like"/>
    <property type="match status" value="1"/>
</dbReference>
<dbReference type="InterPro" id="IPR025110">
    <property type="entry name" value="AMP-bd_C"/>
</dbReference>